<accession>A0A8H6XQS9</accession>
<comment type="caution">
    <text evidence="2">The sequence shown here is derived from an EMBL/GenBank/DDBJ whole genome shotgun (WGS) entry which is preliminary data.</text>
</comment>
<name>A0A8H6XQS9_9AGAR</name>
<sequence>MHGHIHAQVAYLNVENPFLHDFLRDLRPTYELPGRYALTHDLLDAEAADVFLRETERLQLSKLLTMFKDGWEDRLKRSIYGCVAAGIDTFPIIMSQDDLTGERGNADKCLDIAVSTLKLMGVPDAKNFIALTTDNPTTMQTFRRRFQNKFFWILTFACFLHSINTLIGEIASYPLIKK</sequence>
<organism evidence="2 3">
    <name type="scientific">Mycena venus</name>
    <dbReference type="NCBI Taxonomy" id="2733690"/>
    <lineage>
        <taxon>Eukaryota</taxon>
        <taxon>Fungi</taxon>
        <taxon>Dikarya</taxon>
        <taxon>Basidiomycota</taxon>
        <taxon>Agaricomycotina</taxon>
        <taxon>Agaricomycetes</taxon>
        <taxon>Agaricomycetidae</taxon>
        <taxon>Agaricales</taxon>
        <taxon>Marasmiineae</taxon>
        <taxon>Mycenaceae</taxon>
        <taxon>Mycena</taxon>
    </lineage>
</organism>
<proteinExistence type="predicted"/>
<evidence type="ECO:0000256" key="1">
    <source>
        <dbReference type="SAM" id="Phobius"/>
    </source>
</evidence>
<dbReference type="OrthoDB" id="3049142at2759"/>
<dbReference type="Proteomes" id="UP000620124">
    <property type="component" value="Unassembled WGS sequence"/>
</dbReference>
<dbReference type="AlphaFoldDB" id="A0A8H6XQS9"/>
<gene>
    <name evidence="2" type="ORF">MVEN_01639200</name>
</gene>
<feature type="transmembrane region" description="Helical" evidence="1">
    <location>
        <begin position="150"/>
        <end position="176"/>
    </location>
</feature>
<evidence type="ECO:0000313" key="2">
    <source>
        <dbReference type="EMBL" id="KAF7344781.1"/>
    </source>
</evidence>
<keyword evidence="1" id="KW-0472">Membrane</keyword>
<keyword evidence="1" id="KW-0812">Transmembrane</keyword>
<evidence type="ECO:0000313" key="3">
    <source>
        <dbReference type="Proteomes" id="UP000620124"/>
    </source>
</evidence>
<keyword evidence="3" id="KW-1185">Reference proteome</keyword>
<keyword evidence="1" id="KW-1133">Transmembrane helix</keyword>
<dbReference type="EMBL" id="JACAZI010000014">
    <property type="protein sequence ID" value="KAF7344781.1"/>
    <property type="molecule type" value="Genomic_DNA"/>
</dbReference>
<protein>
    <submittedName>
        <fullName evidence="2">DUF659 domain-containing protein</fullName>
    </submittedName>
</protein>
<reference evidence="2" key="1">
    <citation type="submission" date="2020-05" db="EMBL/GenBank/DDBJ databases">
        <title>Mycena genomes resolve the evolution of fungal bioluminescence.</title>
        <authorList>
            <person name="Tsai I.J."/>
        </authorList>
    </citation>
    <scope>NUCLEOTIDE SEQUENCE</scope>
    <source>
        <strain evidence="2">CCC161011</strain>
    </source>
</reference>